<evidence type="ECO:0000313" key="3">
    <source>
        <dbReference type="Proteomes" id="UP000019666"/>
    </source>
</evidence>
<dbReference type="InterPro" id="IPR010344">
    <property type="entry name" value="YbjH"/>
</dbReference>
<keyword evidence="2" id="KW-0449">Lipoprotein</keyword>
<accession>A0A017HK33</accession>
<gene>
    <name evidence="2" type="ORF">Rumeso_03742</name>
</gene>
<dbReference type="AlphaFoldDB" id="A0A017HK33"/>
<dbReference type="RefSeq" id="WP_037280843.1">
    <property type="nucleotide sequence ID" value="NZ_KK088577.1"/>
</dbReference>
<organism evidence="2 3">
    <name type="scientific">Rubellimicrobium mesophilum DSM 19309</name>
    <dbReference type="NCBI Taxonomy" id="442562"/>
    <lineage>
        <taxon>Bacteria</taxon>
        <taxon>Pseudomonadati</taxon>
        <taxon>Pseudomonadota</taxon>
        <taxon>Alphaproteobacteria</taxon>
        <taxon>Rhodobacterales</taxon>
        <taxon>Roseobacteraceae</taxon>
        <taxon>Rubellimicrobium</taxon>
    </lineage>
</organism>
<feature type="chain" id="PRO_5001492728" evidence="1">
    <location>
        <begin position="24"/>
        <end position="710"/>
    </location>
</feature>
<protein>
    <submittedName>
        <fullName evidence="2">Putative outer membrane lipoprotein</fullName>
    </submittedName>
</protein>
<dbReference type="PATRIC" id="fig|442562.3.peg.3689"/>
<dbReference type="EMBL" id="AOSK01000109">
    <property type="protein sequence ID" value="EYD74685.1"/>
    <property type="molecule type" value="Genomic_DNA"/>
</dbReference>
<proteinExistence type="predicted"/>
<reference evidence="2 3" key="1">
    <citation type="submission" date="2013-02" db="EMBL/GenBank/DDBJ databases">
        <authorList>
            <person name="Fiebig A."/>
            <person name="Goeker M."/>
            <person name="Klenk H.-P.P."/>
        </authorList>
    </citation>
    <scope>NUCLEOTIDE SEQUENCE [LARGE SCALE GENOMIC DNA]</scope>
    <source>
        <strain evidence="2 3">DSM 19309</strain>
    </source>
</reference>
<evidence type="ECO:0000313" key="2">
    <source>
        <dbReference type="EMBL" id="EYD74685.1"/>
    </source>
</evidence>
<dbReference type="STRING" id="442562.Rumeso_03742"/>
<name>A0A017HK33_9RHOB</name>
<feature type="signal peptide" evidence="1">
    <location>
        <begin position="1"/>
        <end position="23"/>
    </location>
</feature>
<keyword evidence="1" id="KW-0732">Signal</keyword>
<dbReference type="Proteomes" id="UP000019666">
    <property type="component" value="Unassembled WGS sequence"/>
</dbReference>
<dbReference type="OrthoDB" id="19542at2"/>
<dbReference type="Pfam" id="PF06082">
    <property type="entry name" value="YjbH"/>
    <property type="match status" value="1"/>
</dbReference>
<evidence type="ECO:0000256" key="1">
    <source>
        <dbReference type="SAM" id="SignalP"/>
    </source>
</evidence>
<comment type="caution">
    <text evidence="2">The sequence shown here is derived from an EMBL/GenBank/DDBJ whole genome shotgun (WGS) entry which is preliminary data.</text>
</comment>
<keyword evidence="3" id="KW-1185">Reference proteome</keyword>
<dbReference type="HOGENOM" id="CLU_007558_1_0_5"/>
<sequence>MAHALRLGTASALALLLAAPVAAQDRAVTYTLYGTPGLLEMPTALSADDGEIAGTLGYFGGQLRNSFTFQVTPRLSGTFRYSGIQEFLSGGDDLWDRSFDLRFRFNDEGIYTPMVAVGLQDFLGTGIYSGEYVVATKTIGDAVRVTAGLGWGRLGTHNGFTNPLGILGDRFETRPTTFDPREDEGGTPGVDAFFRGDAAVFGGVEWAPNERWILKAEYSSDDAYVDARDQPLFDYNSPLNFGVTWRPMPGVQLGLGYLYGSQLSFTGTVTVNPNEPIFWSGLDPAPQPVAVRADAVHAAQSWDRAALPEATVRDRLALALRTEGVELNALELTDRTARLRYTNTRYRTEAQAMGRVARILTQELPPSIEQLTLEPQQAGIPLSSVTFARTDIEAFENEVGGSAATLAQARFDDAAGRGGLVDVPPARDRFSWGIRPYLALQVFDPENPLEISLGAEVSAAYRIQPNLIFSGSIRQRFVRTGDSEDDQFNPGTDDLPAVRTNAGLYAQNDHPVLQDLTLAYYGRPGRNLYSRVTVGYLETMYGGLSTEVLWAPVASRLAVGAEVNYAKQRDFDQLLEFRDYDVVTGHLSAYYDFGNGFHGEIDAGRYLAGDWGATFALDREFENGWRVGGYFTLTDVPFDDFGEGSFDKGIRVAIPVDFIFGQPTRREITSTLRSLNRDGGARLDVEGRLYDIVREGHYADLEDSWGRFWR</sequence>